<evidence type="ECO:0000313" key="1">
    <source>
        <dbReference type="EMBL" id="KAJ8130075.1"/>
    </source>
</evidence>
<dbReference type="EMBL" id="JAPUUL010000588">
    <property type="protein sequence ID" value="KAJ8130075.1"/>
    <property type="molecule type" value="Genomic_DNA"/>
</dbReference>
<reference evidence="1" key="1">
    <citation type="submission" date="2022-12" db="EMBL/GenBank/DDBJ databases">
        <title>Genome Sequence of Lasiodiplodia mahajangana.</title>
        <authorList>
            <person name="Buettner E."/>
        </authorList>
    </citation>
    <scope>NUCLEOTIDE SEQUENCE</scope>
    <source>
        <strain evidence="1">VT137</strain>
    </source>
</reference>
<proteinExistence type="predicted"/>
<name>A0ACC2JRK5_9PEZI</name>
<accession>A0ACC2JRK5</accession>
<sequence length="131" mass="13819">MSTSKASAATHVKGSTGSVLVQPSETSNSYFPKGATASTLAAAATPAETPLGSSTTASPYPLSPLDRQYTKPIEDIDVAQQLLKQPSYWSVQGWLQRSAGSGTQSSAEDPEARTRKFEEAKKNLLALAGRF</sequence>
<organism evidence="1 2">
    <name type="scientific">Lasiodiplodia mahajangana</name>
    <dbReference type="NCBI Taxonomy" id="1108764"/>
    <lineage>
        <taxon>Eukaryota</taxon>
        <taxon>Fungi</taxon>
        <taxon>Dikarya</taxon>
        <taxon>Ascomycota</taxon>
        <taxon>Pezizomycotina</taxon>
        <taxon>Dothideomycetes</taxon>
        <taxon>Dothideomycetes incertae sedis</taxon>
        <taxon>Botryosphaeriales</taxon>
        <taxon>Botryosphaeriaceae</taxon>
        <taxon>Lasiodiplodia</taxon>
    </lineage>
</organism>
<evidence type="ECO:0000313" key="2">
    <source>
        <dbReference type="Proteomes" id="UP001153332"/>
    </source>
</evidence>
<protein>
    <submittedName>
        <fullName evidence="1">Uncharacterized protein</fullName>
    </submittedName>
</protein>
<comment type="caution">
    <text evidence="1">The sequence shown here is derived from an EMBL/GenBank/DDBJ whole genome shotgun (WGS) entry which is preliminary data.</text>
</comment>
<gene>
    <name evidence="1" type="ORF">O1611_g3556</name>
</gene>
<dbReference type="Proteomes" id="UP001153332">
    <property type="component" value="Unassembled WGS sequence"/>
</dbReference>
<keyword evidence="2" id="KW-1185">Reference proteome</keyword>